<protein>
    <submittedName>
        <fullName evidence="1">Uncharacterized protein</fullName>
    </submittedName>
</protein>
<dbReference type="AlphaFoldDB" id="A0A9Q1HHN5"/>
<comment type="caution">
    <text evidence="1">The sequence shown here is derived from an EMBL/GenBank/DDBJ whole genome shotgun (WGS) entry which is preliminary data.</text>
</comment>
<sequence length="72" mass="8294">MWNNYVQYPKQCYLVHYNHDGSQVLTTRKLDGDAEVVTAVETWEDGKIHPLASQRVYFCGEEEGNFPCLQGN</sequence>
<dbReference type="EMBL" id="JAIZAY010000002">
    <property type="protein sequence ID" value="KAJ8046155.1"/>
    <property type="molecule type" value="Genomic_DNA"/>
</dbReference>
<gene>
    <name evidence="1" type="ORF">HOLleu_04740</name>
</gene>
<accession>A0A9Q1HHN5</accession>
<proteinExistence type="predicted"/>
<dbReference type="Proteomes" id="UP001152320">
    <property type="component" value="Chromosome 2"/>
</dbReference>
<keyword evidence="2" id="KW-1185">Reference proteome</keyword>
<name>A0A9Q1HHN5_HOLLE</name>
<evidence type="ECO:0000313" key="1">
    <source>
        <dbReference type="EMBL" id="KAJ8046155.1"/>
    </source>
</evidence>
<evidence type="ECO:0000313" key="2">
    <source>
        <dbReference type="Proteomes" id="UP001152320"/>
    </source>
</evidence>
<organism evidence="1 2">
    <name type="scientific">Holothuria leucospilota</name>
    <name type="common">Black long sea cucumber</name>
    <name type="synonym">Mertensiothuria leucospilota</name>
    <dbReference type="NCBI Taxonomy" id="206669"/>
    <lineage>
        <taxon>Eukaryota</taxon>
        <taxon>Metazoa</taxon>
        <taxon>Echinodermata</taxon>
        <taxon>Eleutherozoa</taxon>
        <taxon>Echinozoa</taxon>
        <taxon>Holothuroidea</taxon>
        <taxon>Aspidochirotacea</taxon>
        <taxon>Aspidochirotida</taxon>
        <taxon>Holothuriidae</taxon>
        <taxon>Holothuria</taxon>
    </lineage>
</organism>
<reference evidence="1" key="1">
    <citation type="submission" date="2021-10" db="EMBL/GenBank/DDBJ databases">
        <title>Tropical sea cucumber genome reveals ecological adaptation and Cuvierian tubules defense mechanism.</title>
        <authorList>
            <person name="Chen T."/>
        </authorList>
    </citation>
    <scope>NUCLEOTIDE SEQUENCE</scope>
    <source>
        <strain evidence="1">Nanhai2018</strain>
        <tissue evidence="1">Muscle</tissue>
    </source>
</reference>